<evidence type="ECO:0000313" key="4">
    <source>
        <dbReference type="Proteomes" id="UP000001399"/>
    </source>
</evidence>
<keyword evidence="4" id="KW-1185">Reference proteome</keyword>
<reference evidence="4" key="1">
    <citation type="journal article" date="2011" name="J. Bacteriol.">
        <title>Genome sequences of eight morphologically diverse alphaproteobacteria.</title>
        <authorList>
            <consortium name="US DOE Joint Genome Institute"/>
            <person name="Brown P.J."/>
            <person name="Kysela D.T."/>
            <person name="Buechlein A."/>
            <person name="Hemmerich C."/>
            <person name="Brun Y.V."/>
        </authorList>
    </citation>
    <scope>NUCLEOTIDE SEQUENCE [LARGE SCALE GENOMIC DNA]</scope>
    <source>
        <strain evidence="4">ATCC 17100 / ATH 3.1.1 / DSM 162 / LMG 4299</strain>
    </source>
</reference>
<dbReference type="EMBL" id="CP002292">
    <property type="protein sequence ID" value="ADP71978.1"/>
    <property type="molecule type" value="Genomic_DNA"/>
</dbReference>
<keyword evidence="1" id="KW-1133">Transmembrane helix</keyword>
<evidence type="ECO:0000256" key="1">
    <source>
        <dbReference type="SAM" id="Phobius"/>
    </source>
</evidence>
<gene>
    <name evidence="3" type="ordered locus">Rvan_2768</name>
</gene>
<evidence type="ECO:0000313" key="3">
    <source>
        <dbReference type="EMBL" id="ADP71978.1"/>
    </source>
</evidence>
<keyword evidence="1" id="KW-0472">Membrane</keyword>
<dbReference type="Proteomes" id="UP000001399">
    <property type="component" value="Chromosome"/>
</dbReference>
<feature type="transmembrane region" description="Helical" evidence="1">
    <location>
        <begin position="222"/>
        <end position="240"/>
    </location>
</feature>
<name>E3I852_RHOVT</name>
<dbReference type="AlphaFoldDB" id="E3I852"/>
<dbReference type="KEGG" id="rva:Rvan_2768"/>
<keyword evidence="1" id="KW-0812">Transmembrane</keyword>
<keyword evidence="2" id="KW-0732">Signal</keyword>
<organism evidence="3 4">
    <name type="scientific">Rhodomicrobium vannielii (strain ATCC 17100 / DSM 162 / LMG 4299 / NCIMB 10020 / ATH 3.1.1)</name>
    <dbReference type="NCBI Taxonomy" id="648757"/>
    <lineage>
        <taxon>Bacteria</taxon>
        <taxon>Pseudomonadati</taxon>
        <taxon>Pseudomonadota</taxon>
        <taxon>Alphaproteobacteria</taxon>
        <taxon>Hyphomicrobiales</taxon>
        <taxon>Hyphomicrobiaceae</taxon>
        <taxon>Rhodomicrobium</taxon>
    </lineage>
</organism>
<dbReference type="HOGENOM" id="CLU_1089415_0_0_5"/>
<protein>
    <submittedName>
        <fullName evidence="3">Uncharacterized protein</fullName>
    </submittedName>
</protein>
<sequence>MLHRRSVLSIGVALGAAPLLSSAVEAQSADRSRDVILAVADAKAAAENILSLALYAKFSPENVSALEGLNERIFASLAPLGGVPAAEAEVYVEPGQAILTAQINERGMPLVPSSASAVVSVVKSETPGEDLNAAVAAVIKSAFGLRDIDAAGLSRLAEQFSLKDTLVQLAALIRSGEWAFAAQILRTLLTQLAAIWQAVPAIQEAIGAEATKGILNAVTTRFIPFVGWPVLVTTILFAVAQNRERLIAALDKAGL</sequence>
<evidence type="ECO:0000256" key="2">
    <source>
        <dbReference type="SAM" id="SignalP"/>
    </source>
</evidence>
<proteinExistence type="predicted"/>
<dbReference type="STRING" id="648757.Rvan_2768"/>
<feature type="chain" id="PRO_5003171926" evidence="2">
    <location>
        <begin position="24"/>
        <end position="255"/>
    </location>
</feature>
<feature type="signal peptide" evidence="2">
    <location>
        <begin position="1"/>
        <end position="23"/>
    </location>
</feature>
<accession>E3I852</accession>